<accession>X6N1H7</accession>
<reference evidence="2 3" key="1">
    <citation type="journal article" date="2013" name="Curr. Biol.">
        <title>The Genome of the Foraminiferan Reticulomyxa filosa.</title>
        <authorList>
            <person name="Glockner G."/>
            <person name="Hulsmann N."/>
            <person name="Schleicher M."/>
            <person name="Noegel A.A."/>
            <person name="Eichinger L."/>
            <person name="Gallinger C."/>
            <person name="Pawlowski J."/>
            <person name="Sierra R."/>
            <person name="Euteneuer U."/>
            <person name="Pillet L."/>
            <person name="Moustafa A."/>
            <person name="Platzer M."/>
            <person name="Groth M."/>
            <person name="Szafranski K."/>
            <person name="Schliwa M."/>
        </authorList>
    </citation>
    <scope>NUCLEOTIDE SEQUENCE [LARGE SCALE GENOMIC DNA]</scope>
</reference>
<evidence type="ECO:0000313" key="2">
    <source>
        <dbReference type="EMBL" id="ETO20135.1"/>
    </source>
</evidence>
<feature type="domain" description="PARG catalytic Macro" evidence="1">
    <location>
        <begin position="30"/>
        <end position="151"/>
    </location>
</feature>
<dbReference type="GO" id="GO:1990966">
    <property type="term" value="P:ATP generation from poly-ADP-D-ribose"/>
    <property type="evidence" value="ECO:0007669"/>
    <property type="project" value="TreeGrafter"/>
</dbReference>
<dbReference type="InterPro" id="IPR007724">
    <property type="entry name" value="Poly_GlycHdrlase"/>
</dbReference>
<keyword evidence="3" id="KW-1185">Reference proteome</keyword>
<name>X6N1H7_RETFI</name>
<comment type="caution">
    <text evidence="2">The sequence shown here is derived from an EMBL/GenBank/DDBJ whole genome shotgun (WGS) entry which is preliminary data.</text>
</comment>
<dbReference type="PANTHER" id="PTHR12837">
    <property type="entry name" value="POLY ADP-RIBOSE GLYCOHYDROLASE"/>
    <property type="match status" value="1"/>
</dbReference>
<organism evidence="2 3">
    <name type="scientific">Reticulomyxa filosa</name>
    <dbReference type="NCBI Taxonomy" id="46433"/>
    <lineage>
        <taxon>Eukaryota</taxon>
        <taxon>Sar</taxon>
        <taxon>Rhizaria</taxon>
        <taxon>Retaria</taxon>
        <taxon>Foraminifera</taxon>
        <taxon>Monothalamids</taxon>
        <taxon>Reticulomyxidae</taxon>
        <taxon>Reticulomyxa</taxon>
    </lineage>
</organism>
<feature type="non-terminal residue" evidence="2">
    <location>
        <position position="1"/>
    </location>
</feature>
<dbReference type="GO" id="GO:0005975">
    <property type="term" value="P:carbohydrate metabolic process"/>
    <property type="evidence" value="ECO:0007669"/>
    <property type="project" value="InterPro"/>
</dbReference>
<dbReference type="GO" id="GO:0009225">
    <property type="term" value="P:nucleotide-sugar metabolic process"/>
    <property type="evidence" value="ECO:0007669"/>
    <property type="project" value="TreeGrafter"/>
</dbReference>
<dbReference type="AlphaFoldDB" id="X6N1H7"/>
<protein>
    <recommendedName>
        <fullName evidence="1">PARG catalytic Macro domain-containing protein</fullName>
    </recommendedName>
</protein>
<dbReference type="EMBL" id="ASPP01012895">
    <property type="protein sequence ID" value="ETO20135.1"/>
    <property type="molecule type" value="Genomic_DNA"/>
</dbReference>
<dbReference type="Pfam" id="PF05028">
    <property type="entry name" value="PARG_cat_C"/>
    <property type="match status" value="1"/>
</dbReference>
<dbReference type="GO" id="GO:0006282">
    <property type="term" value="P:regulation of DNA repair"/>
    <property type="evidence" value="ECO:0007669"/>
    <property type="project" value="InterPro"/>
</dbReference>
<dbReference type="OrthoDB" id="1937899at2759"/>
<dbReference type="InterPro" id="IPR046372">
    <property type="entry name" value="PARG_cat_C"/>
</dbReference>
<dbReference type="Proteomes" id="UP000023152">
    <property type="component" value="Unassembled WGS sequence"/>
</dbReference>
<dbReference type="PANTHER" id="PTHR12837:SF0">
    <property type="entry name" value="POLY(ADP-RIBOSE) GLYCOHYDROLASE"/>
    <property type="match status" value="1"/>
</dbReference>
<proteinExistence type="predicted"/>
<dbReference type="GO" id="GO:0004649">
    <property type="term" value="F:poly(ADP-ribose) glycohydrolase activity"/>
    <property type="evidence" value="ECO:0007669"/>
    <property type="project" value="InterPro"/>
</dbReference>
<dbReference type="GO" id="GO:0005634">
    <property type="term" value="C:nucleus"/>
    <property type="evidence" value="ECO:0007669"/>
    <property type="project" value="TreeGrafter"/>
</dbReference>
<dbReference type="GO" id="GO:0005737">
    <property type="term" value="C:cytoplasm"/>
    <property type="evidence" value="ECO:0007669"/>
    <property type="project" value="TreeGrafter"/>
</dbReference>
<gene>
    <name evidence="2" type="ORF">RFI_17082</name>
</gene>
<evidence type="ECO:0000259" key="1">
    <source>
        <dbReference type="Pfam" id="PF05028"/>
    </source>
</evidence>
<sequence>YSPSCAESAVVVMNVLRHMNFRAEFLSEIYGDQFEGASQTLLDNCCEAQVPPQINHIIAIACRAGFGTKYEEHEISDILLIAYTGFKAAKLEAQMYHQKVHGNGKCKVAVHTGNWGCGVFGGNVELHSMLQIVAAHMAGIDTLIYHSFDLYAKQKVQKACKILADNIFAGEDGRVCDQLQWKDFIARVFSMDYCWGTPNGF</sequence>
<evidence type="ECO:0000313" key="3">
    <source>
        <dbReference type="Proteomes" id="UP000023152"/>
    </source>
</evidence>